<sequence>MIRLPEIEKLGEPQQQSFREAIEFVLATPLEYFTRWMASNDLFGDDVRLASVIEWGDGQVSIGITQPWYPGVPADLRDIEQYFIHEGWQLLHDPSGHTVFFNYAFGVMAIDAVSRNCYLADYGLQPFDVILREPDENLERFLRIYPA</sequence>
<evidence type="ECO:0000313" key="2">
    <source>
        <dbReference type="Proteomes" id="UP000603141"/>
    </source>
</evidence>
<organism evidence="1 2">
    <name type="scientific">Luteolibacter pohnpeiensis</name>
    <dbReference type="NCBI Taxonomy" id="454153"/>
    <lineage>
        <taxon>Bacteria</taxon>
        <taxon>Pseudomonadati</taxon>
        <taxon>Verrucomicrobiota</taxon>
        <taxon>Verrucomicrobiia</taxon>
        <taxon>Verrucomicrobiales</taxon>
        <taxon>Verrucomicrobiaceae</taxon>
        <taxon>Luteolibacter</taxon>
    </lineage>
</organism>
<dbReference type="Proteomes" id="UP000603141">
    <property type="component" value="Unassembled WGS sequence"/>
</dbReference>
<protein>
    <submittedName>
        <fullName evidence="1">Uncharacterized protein</fullName>
    </submittedName>
</protein>
<dbReference type="EMBL" id="JAENIJ010000004">
    <property type="protein sequence ID" value="MBK1881476.1"/>
    <property type="molecule type" value="Genomic_DNA"/>
</dbReference>
<dbReference type="AlphaFoldDB" id="A0A934S653"/>
<proteinExistence type="predicted"/>
<keyword evidence="2" id="KW-1185">Reference proteome</keyword>
<reference evidence="1" key="1">
    <citation type="submission" date="2021-01" db="EMBL/GenBank/DDBJ databases">
        <title>Modified the classification status of verrucomicrobia.</title>
        <authorList>
            <person name="Feng X."/>
        </authorList>
    </citation>
    <scope>NUCLEOTIDE SEQUENCE</scope>
    <source>
        <strain evidence="1">KCTC 22041</strain>
    </source>
</reference>
<comment type="caution">
    <text evidence="1">The sequence shown here is derived from an EMBL/GenBank/DDBJ whole genome shotgun (WGS) entry which is preliminary data.</text>
</comment>
<evidence type="ECO:0000313" key="1">
    <source>
        <dbReference type="EMBL" id="MBK1881476.1"/>
    </source>
</evidence>
<accession>A0A934S653</accession>
<name>A0A934S653_9BACT</name>
<gene>
    <name evidence="1" type="ORF">JIN85_03555</name>
</gene>